<name>R0IEI5_9BRAS</name>
<dbReference type="InterPro" id="IPR050354">
    <property type="entry name" value="F-box/kelch-repeat_ARATH"/>
</dbReference>
<evidence type="ECO:0000313" key="3">
    <source>
        <dbReference type="EMBL" id="EOA36655.1"/>
    </source>
</evidence>
<dbReference type="InterPro" id="IPR001810">
    <property type="entry name" value="F-box_dom"/>
</dbReference>
<protein>
    <recommendedName>
        <fullName evidence="5">F-box domain-containing protein</fullName>
    </recommendedName>
</protein>
<dbReference type="OrthoDB" id="1082541at2759"/>
<dbReference type="InterPro" id="IPR015915">
    <property type="entry name" value="Kelch-typ_b-propeller"/>
</dbReference>
<reference evidence="4" key="1">
    <citation type="journal article" date="2013" name="Nat. Genet.">
        <title>The Capsella rubella genome and the genomic consequences of rapid mating system evolution.</title>
        <authorList>
            <person name="Slotte T."/>
            <person name="Hazzouri K.M."/>
            <person name="Agren J.A."/>
            <person name="Koenig D."/>
            <person name="Maumus F."/>
            <person name="Guo Y.L."/>
            <person name="Steige K."/>
            <person name="Platts A.E."/>
            <person name="Escobar J.S."/>
            <person name="Newman L.K."/>
            <person name="Wang W."/>
            <person name="Mandakova T."/>
            <person name="Vello E."/>
            <person name="Smith L.M."/>
            <person name="Henz S.R."/>
            <person name="Steffen J."/>
            <person name="Takuno S."/>
            <person name="Brandvain Y."/>
            <person name="Coop G."/>
            <person name="Andolfatto P."/>
            <person name="Hu T.T."/>
            <person name="Blanchette M."/>
            <person name="Clark R.M."/>
            <person name="Quesneville H."/>
            <person name="Nordborg M."/>
            <person name="Gaut B.S."/>
            <person name="Lysak M.A."/>
            <person name="Jenkins J."/>
            <person name="Grimwood J."/>
            <person name="Chapman J."/>
            <person name="Prochnik S."/>
            <person name="Shu S."/>
            <person name="Rokhsar D."/>
            <person name="Schmutz J."/>
            <person name="Weigel D."/>
            <person name="Wright S.I."/>
        </authorList>
    </citation>
    <scope>NUCLEOTIDE SEQUENCE [LARGE SCALE GENOMIC DNA]</scope>
    <source>
        <strain evidence="4">cv. Monte Gargano</strain>
    </source>
</reference>
<dbReference type="eggNOG" id="KOG1072">
    <property type="taxonomic scope" value="Eukaryota"/>
</dbReference>
<dbReference type="SMART" id="SM00612">
    <property type="entry name" value="Kelch"/>
    <property type="match status" value="2"/>
</dbReference>
<dbReference type="PANTHER" id="PTHR24414">
    <property type="entry name" value="F-BOX/KELCH-REPEAT PROTEIN SKIP4"/>
    <property type="match status" value="1"/>
</dbReference>
<dbReference type="Gene3D" id="2.120.10.80">
    <property type="entry name" value="Kelch-type beta propeller"/>
    <property type="match status" value="1"/>
</dbReference>
<dbReference type="InterPro" id="IPR057499">
    <property type="entry name" value="Kelch_FKB95"/>
</dbReference>
<sequence>MMIPEKEAESPLQPLPPVPCESFLSIPNEIAVNYVARISKMYYPSLSLVSKTFHSLISSPDLYAERSRLGTTESCLYICLRSTNVPFTPRWFSLWVKPNRNQTDGRIMEKSSGNLFVPLTNPFPPYSNSTVVVGSEIYVIGATMYDDLEPSSDVRVYDCRSHTWRNVPNMKRERRNAFACVLDEKIYVMGGCSCYDKYSSWFEMFDIKTRTWRNLPVIPDIHVRLAYDGNMDGVEGKIYVKDCRRQGWIYDVNEGRWSVEEIRYSSTYWWWPKYWCVIGDLIYCYSYFGYIWYDLEAKRWTRLEGMEGLMKFCRIQGPRNTTFAQSMVGLVNYGGKLAVLWYRSVGEKKNIWCAVVKLEICHNGNGREISGKVEWVDVVLTVDNSYDVLCCLAIPI</sequence>
<dbReference type="Pfam" id="PF25210">
    <property type="entry name" value="Kelch_FKB95"/>
    <property type="match status" value="1"/>
</dbReference>
<dbReference type="STRING" id="81985.R0IEI5"/>
<dbReference type="CDD" id="cd22152">
    <property type="entry name" value="F-box_AtAFR-like"/>
    <property type="match status" value="1"/>
</dbReference>
<dbReference type="InterPro" id="IPR006652">
    <property type="entry name" value="Kelch_1"/>
</dbReference>
<dbReference type="SUPFAM" id="SSF117281">
    <property type="entry name" value="Kelch motif"/>
    <property type="match status" value="1"/>
</dbReference>
<evidence type="ECO:0000313" key="4">
    <source>
        <dbReference type="Proteomes" id="UP000029121"/>
    </source>
</evidence>
<evidence type="ECO:0000259" key="2">
    <source>
        <dbReference type="Pfam" id="PF25210"/>
    </source>
</evidence>
<evidence type="ECO:0000259" key="1">
    <source>
        <dbReference type="Pfam" id="PF00646"/>
    </source>
</evidence>
<feature type="domain" description="F-box" evidence="1">
    <location>
        <begin position="24"/>
        <end position="63"/>
    </location>
</feature>
<dbReference type="EMBL" id="KB870805">
    <property type="protein sequence ID" value="EOA36655.1"/>
    <property type="molecule type" value="Genomic_DNA"/>
</dbReference>
<evidence type="ECO:0008006" key="5">
    <source>
        <dbReference type="Google" id="ProtNLM"/>
    </source>
</evidence>
<proteinExistence type="predicted"/>
<keyword evidence="4" id="KW-1185">Reference proteome</keyword>
<dbReference type="PANTHER" id="PTHR24414:SF90">
    <property type="entry name" value="F-BOX DOMAIN-CONTAINING PROTEIN"/>
    <property type="match status" value="1"/>
</dbReference>
<dbReference type="Pfam" id="PF00646">
    <property type="entry name" value="F-box"/>
    <property type="match status" value="1"/>
</dbReference>
<dbReference type="KEGG" id="crb:17900005"/>
<gene>
    <name evidence="3" type="ORF">CARUB_v10011945mg</name>
</gene>
<accession>R0IEI5</accession>
<organism evidence="3 4">
    <name type="scientific">Capsella rubella</name>
    <dbReference type="NCBI Taxonomy" id="81985"/>
    <lineage>
        <taxon>Eukaryota</taxon>
        <taxon>Viridiplantae</taxon>
        <taxon>Streptophyta</taxon>
        <taxon>Embryophyta</taxon>
        <taxon>Tracheophyta</taxon>
        <taxon>Spermatophyta</taxon>
        <taxon>Magnoliopsida</taxon>
        <taxon>eudicotyledons</taxon>
        <taxon>Gunneridae</taxon>
        <taxon>Pentapetalae</taxon>
        <taxon>rosids</taxon>
        <taxon>malvids</taxon>
        <taxon>Brassicales</taxon>
        <taxon>Brassicaceae</taxon>
        <taxon>Camelineae</taxon>
        <taxon>Capsella</taxon>
    </lineage>
</organism>
<feature type="domain" description="FKB95-like N-terminal Kelch" evidence="2">
    <location>
        <begin position="91"/>
        <end position="380"/>
    </location>
</feature>
<dbReference type="AlphaFoldDB" id="R0IEI5"/>
<dbReference type="Proteomes" id="UP000029121">
    <property type="component" value="Unassembled WGS sequence"/>
</dbReference>